<dbReference type="PANTHER" id="PTHR35006">
    <property type="entry name" value="GLYOXALASE FAMILY PROTEIN (AFU_ORTHOLOGUE AFUA_5G14830)"/>
    <property type="match status" value="1"/>
</dbReference>
<organism evidence="3 4">
    <name type="scientific">Xanthomonas arboricola pv. populi</name>
    <dbReference type="NCBI Taxonomy" id="487823"/>
    <lineage>
        <taxon>Bacteria</taxon>
        <taxon>Pseudomonadati</taxon>
        <taxon>Pseudomonadota</taxon>
        <taxon>Gammaproteobacteria</taxon>
        <taxon>Lysobacterales</taxon>
        <taxon>Lysobacteraceae</taxon>
        <taxon>Xanthomonas</taxon>
    </lineage>
</organism>
<feature type="region of interest" description="Disordered" evidence="1">
    <location>
        <begin position="43"/>
        <end position="81"/>
    </location>
</feature>
<dbReference type="Proteomes" id="UP000238270">
    <property type="component" value="Unassembled WGS sequence"/>
</dbReference>
<proteinExistence type="predicted"/>
<evidence type="ECO:0000313" key="4">
    <source>
        <dbReference type="Proteomes" id="UP000238270"/>
    </source>
</evidence>
<dbReference type="PANTHER" id="PTHR35006:SF2">
    <property type="entry name" value="GLYOXALASE FAMILY PROTEIN (AFU_ORTHOLOGUE AFUA_5G14830)"/>
    <property type="match status" value="1"/>
</dbReference>
<gene>
    <name evidence="3" type="ORF">XaplCFBP3122_04160</name>
</gene>
<evidence type="ECO:0000256" key="1">
    <source>
        <dbReference type="SAM" id="MobiDB-lite"/>
    </source>
</evidence>
<dbReference type="AlphaFoldDB" id="A0A2S6Z873"/>
<dbReference type="Pfam" id="PF00903">
    <property type="entry name" value="Glyoxalase"/>
    <property type="match status" value="1"/>
</dbReference>
<reference evidence="3 4" key="1">
    <citation type="submission" date="2016-08" db="EMBL/GenBank/DDBJ databases">
        <title>Evolution of the type three secretion system and type three effector repertoires in Xanthomonas.</title>
        <authorList>
            <person name="Merda D."/>
            <person name="Briand M."/>
            <person name="Bosis E."/>
            <person name="Rousseau C."/>
            <person name="Portier P."/>
            <person name="Jacques M.-A."/>
            <person name="Fischer-Le Saux M."/>
        </authorList>
    </citation>
    <scope>NUCLEOTIDE SEQUENCE [LARGE SCALE GENOMIC DNA]</scope>
    <source>
        <strain evidence="3 4">CFBP 3122</strain>
    </source>
</reference>
<dbReference type="InterPro" id="IPR004360">
    <property type="entry name" value="Glyas_Fos-R_dOase_dom"/>
</dbReference>
<evidence type="ECO:0000313" key="3">
    <source>
        <dbReference type="EMBL" id="PPT77850.1"/>
    </source>
</evidence>
<dbReference type="Gene3D" id="3.10.180.10">
    <property type="entry name" value="2,3-Dihydroxybiphenyl 1,2-Dioxygenase, domain 1"/>
    <property type="match status" value="1"/>
</dbReference>
<evidence type="ECO:0000259" key="2">
    <source>
        <dbReference type="Pfam" id="PF00903"/>
    </source>
</evidence>
<dbReference type="EMBL" id="MIGV01000003">
    <property type="protein sequence ID" value="PPT77850.1"/>
    <property type="molecule type" value="Genomic_DNA"/>
</dbReference>
<protein>
    <recommendedName>
        <fullName evidence="2">Glyoxalase/fosfomycin resistance/dioxygenase domain-containing protein</fullName>
    </recommendedName>
</protein>
<accession>A0A2S6Z873</accession>
<dbReference type="SUPFAM" id="SSF54593">
    <property type="entry name" value="Glyoxalase/Bleomycin resistance protein/Dihydroxybiphenyl dioxygenase"/>
    <property type="match status" value="1"/>
</dbReference>
<name>A0A2S6Z873_9XANT</name>
<feature type="domain" description="Glyoxalase/fosfomycin resistance/dioxygenase" evidence="2">
    <location>
        <begin position="73"/>
        <end position="167"/>
    </location>
</feature>
<sequence>MCVFARCACGVLMQPSRRGYRYAVKSCRRTRWYRQRVHLPERAHHGSSAALTRPSDRSPASGRPRPGREPTFLPGRARCPGHSARWRRRRILLGRRAVVPDRDTVAQGELTGRHHLALQAHDVGMVHAFHQAALAHGGRDNGAPGVRPYHPSYYAAFVLDPDGNNIEAVFHGPAQRSADALKITFWCRSFITAIDVHDGANKPAEQHAGCKRRITLVQAGNVFISIFAMTVACAT</sequence>
<comment type="caution">
    <text evidence="3">The sequence shown here is derived from an EMBL/GenBank/DDBJ whole genome shotgun (WGS) entry which is preliminary data.</text>
</comment>
<dbReference type="InterPro" id="IPR029068">
    <property type="entry name" value="Glyas_Bleomycin-R_OHBP_Dase"/>
</dbReference>